<evidence type="ECO:0000256" key="2">
    <source>
        <dbReference type="ARBA" id="ARBA00004115"/>
    </source>
</evidence>
<comment type="subcellular location">
    <subcellularLocation>
        <location evidence="2 10">Endoplasmic reticulum membrane</location>
        <topology evidence="2 10">Single-pass type I membrane protein</topology>
    </subcellularLocation>
</comment>
<comment type="subunit">
    <text evidence="10">Component of the oligosaccharyltransferase (OST) complex.</text>
</comment>
<keyword evidence="5 10" id="KW-0812">Transmembrane</keyword>
<keyword evidence="8 10" id="KW-1133">Transmembrane helix</keyword>
<evidence type="ECO:0000256" key="1">
    <source>
        <dbReference type="ARBA" id="ARBA00002791"/>
    </source>
</evidence>
<sequence length="595" mass="68129">MMITKTTLSVFLIVCLLAVFTQAKSNVYSDIEILSIDRSIDTTQNVVVRHEVKLTIQNVGSSDAKFFYLAFPKELALNNVAYVSARQQSTTLNVPKHKFNDELNKDALFYEIELASPLSPKQKVDLVVNIALTNVISPFPKEIKQDEHQKVVYEDNAYFFTPYKVKSQITLVKLGTSAVESYTNTVKPVENKGNGIQYGPFRDVVPFTTAGVRLHYVNDRPCFVVSSVERTVEISHWGNLAVEEHYEIKHTGAKLVGPFSRFEYSKNPGQTSPASFRKITATLPLLANDIYFRDRIGNISSSDIRVSGKNLEVDFHPRFPLFGGWKIRFYIGYNLPINDYLTVAMNNPEKHKLRYKFSVPFDAPVEDLTLRVVVPEGADDVEFKTSFPIDSESKENLKTYLDVSGRTVSVINKKNVVPEHNENFLLSYTFPASAVYFEPLLVISALFGFCLFVMVYVRMDLSISKSDEELENERETTAHELTELYVEKFIERDNWYQEVEQAVASNNQSTIESIDKKRQELSEMIKKDIVTELTNLNAKSIVHINKIEKREAEKFDIIKTLSQLKKKEGEEWKKLQDNYDRITDEIYATVDILRE</sequence>
<comment type="function">
    <text evidence="1 10">Subunit of the oligosaccharyl transferase (OST) complex that catalyzes the initial transfer of a defined glycan (Glc(3)Man(9)GlcNAc(2) in eukaryotes) from the lipid carrier dolichol-pyrophosphate to an asparagine residue within an Asn-X-Ser/Thr consensus motif in nascent polypeptide chains, the first step in protein N-glycosylation. N-glycosylation occurs cotranslationally and the complex associates with the Sec61 complex at the channel-forming translocon complex that mediates protein translocation across the endoplasmic reticulum (ER). All subunits are required for a maximal enzyme activity.</text>
</comment>
<dbReference type="InterPro" id="IPR007676">
    <property type="entry name" value="Ribophorin_I"/>
</dbReference>
<dbReference type="AlphaFoldDB" id="D2V1R6"/>
<evidence type="ECO:0000256" key="5">
    <source>
        <dbReference type="ARBA" id="ARBA00022692"/>
    </source>
</evidence>
<comment type="similarity">
    <text evidence="4 10">Belongs to the OST1 family.</text>
</comment>
<dbReference type="PANTHER" id="PTHR21049">
    <property type="entry name" value="RIBOPHORIN I"/>
    <property type="match status" value="1"/>
</dbReference>
<evidence type="ECO:0000256" key="7">
    <source>
        <dbReference type="ARBA" id="ARBA00022824"/>
    </source>
</evidence>
<dbReference type="GO" id="GO:0018279">
    <property type="term" value="P:protein N-linked glycosylation via asparagine"/>
    <property type="evidence" value="ECO:0007669"/>
    <property type="project" value="TreeGrafter"/>
</dbReference>
<keyword evidence="7 10" id="KW-0256">Endoplasmic reticulum</keyword>
<dbReference type="OrthoDB" id="310030at2759"/>
<dbReference type="GO" id="GO:0008250">
    <property type="term" value="C:oligosaccharyltransferase complex"/>
    <property type="evidence" value="ECO:0007669"/>
    <property type="project" value="UniProtKB-UniRule"/>
</dbReference>
<dbReference type="EMBL" id="GG738848">
    <property type="protein sequence ID" value="EFC49357.1"/>
    <property type="molecule type" value="Genomic_DNA"/>
</dbReference>
<dbReference type="Proteomes" id="UP000006671">
    <property type="component" value="Unassembled WGS sequence"/>
</dbReference>
<dbReference type="Pfam" id="PF04597">
    <property type="entry name" value="Ribophorin_I"/>
    <property type="match status" value="1"/>
</dbReference>
<dbReference type="KEGG" id="ngr:NAEGRDRAFT_78171"/>
<evidence type="ECO:0000313" key="11">
    <source>
        <dbReference type="EMBL" id="EFC49357.1"/>
    </source>
</evidence>
<dbReference type="STRING" id="5762.D2V1R6"/>
<dbReference type="GeneID" id="8850027"/>
<evidence type="ECO:0000256" key="10">
    <source>
        <dbReference type="RuleBase" id="RU361143"/>
    </source>
</evidence>
<evidence type="ECO:0000313" key="12">
    <source>
        <dbReference type="Proteomes" id="UP000006671"/>
    </source>
</evidence>
<dbReference type="InParanoid" id="D2V1R6"/>
<name>D2V1R6_NAEGR</name>
<evidence type="ECO:0000256" key="3">
    <source>
        <dbReference type="ARBA" id="ARBA00004922"/>
    </source>
</evidence>
<dbReference type="RefSeq" id="XP_002682101.1">
    <property type="nucleotide sequence ID" value="XM_002682055.1"/>
</dbReference>
<keyword evidence="9 10" id="KW-0472">Membrane</keyword>
<proteinExistence type="inferred from homology"/>
<accession>D2V1R6</accession>
<feature type="chain" id="PRO_5005126200" description="Dolichyl-diphosphooligosaccharide--protein glycosyltransferase subunit 1" evidence="10">
    <location>
        <begin position="24"/>
        <end position="595"/>
    </location>
</feature>
<dbReference type="FunCoup" id="D2V1R6">
    <property type="interactions" value="581"/>
</dbReference>
<keyword evidence="6 10" id="KW-0732">Signal</keyword>
<dbReference type="PANTHER" id="PTHR21049:SF0">
    <property type="entry name" value="DOLICHYL-DIPHOSPHOOLIGOSACCHARIDE--PROTEIN GLYCOSYLTRANSFERASE SUBUNIT 1"/>
    <property type="match status" value="1"/>
</dbReference>
<keyword evidence="12" id="KW-1185">Reference proteome</keyword>
<evidence type="ECO:0000256" key="4">
    <source>
        <dbReference type="ARBA" id="ARBA00008905"/>
    </source>
</evidence>
<dbReference type="UniPathway" id="UPA00378"/>
<evidence type="ECO:0000256" key="9">
    <source>
        <dbReference type="ARBA" id="ARBA00023136"/>
    </source>
</evidence>
<organism evidence="12">
    <name type="scientific">Naegleria gruberi</name>
    <name type="common">Amoeba</name>
    <dbReference type="NCBI Taxonomy" id="5762"/>
    <lineage>
        <taxon>Eukaryota</taxon>
        <taxon>Discoba</taxon>
        <taxon>Heterolobosea</taxon>
        <taxon>Tetramitia</taxon>
        <taxon>Eutetramitia</taxon>
        <taxon>Vahlkampfiidae</taxon>
        <taxon>Naegleria</taxon>
    </lineage>
</organism>
<feature type="transmembrane region" description="Helical" evidence="10">
    <location>
        <begin position="436"/>
        <end position="457"/>
    </location>
</feature>
<dbReference type="eggNOG" id="KOG2291">
    <property type="taxonomic scope" value="Eukaryota"/>
</dbReference>
<evidence type="ECO:0000256" key="8">
    <source>
        <dbReference type="ARBA" id="ARBA00022989"/>
    </source>
</evidence>
<feature type="signal peptide" evidence="10">
    <location>
        <begin position="1"/>
        <end position="23"/>
    </location>
</feature>
<reference evidence="11 12" key="1">
    <citation type="journal article" date="2010" name="Cell">
        <title>The genome of Naegleria gruberi illuminates early eukaryotic versatility.</title>
        <authorList>
            <person name="Fritz-Laylin L.K."/>
            <person name="Prochnik S.E."/>
            <person name="Ginger M.L."/>
            <person name="Dacks J.B."/>
            <person name="Carpenter M.L."/>
            <person name="Field M.C."/>
            <person name="Kuo A."/>
            <person name="Paredez A."/>
            <person name="Chapman J."/>
            <person name="Pham J."/>
            <person name="Shu S."/>
            <person name="Neupane R."/>
            <person name="Cipriano M."/>
            <person name="Mancuso J."/>
            <person name="Tu H."/>
            <person name="Salamov A."/>
            <person name="Lindquist E."/>
            <person name="Shapiro H."/>
            <person name="Lucas S."/>
            <person name="Grigoriev I.V."/>
            <person name="Cande W.Z."/>
            <person name="Fulton C."/>
            <person name="Rokhsar D.S."/>
            <person name="Dawson S.C."/>
        </authorList>
    </citation>
    <scope>NUCLEOTIDE SEQUENCE [LARGE SCALE GENOMIC DNA]</scope>
    <source>
        <strain evidence="11 12">NEG-M</strain>
    </source>
</reference>
<comment type="pathway">
    <text evidence="3 10">Protein modification; protein glycosylation.</text>
</comment>
<dbReference type="VEuPathDB" id="AmoebaDB:NAEGRDRAFT_78171"/>
<protein>
    <recommendedName>
        <fullName evidence="10">Dolichyl-diphosphooligosaccharide--protein glycosyltransferase subunit 1</fullName>
    </recommendedName>
</protein>
<evidence type="ECO:0000256" key="6">
    <source>
        <dbReference type="ARBA" id="ARBA00022729"/>
    </source>
</evidence>
<gene>
    <name evidence="11" type="ORF">NAEGRDRAFT_78171</name>
</gene>